<dbReference type="Gene3D" id="1.10.260.50">
    <property type="match status" value="1"/>
</dbReference>
<keyword evidence="7" id="KW-0408">Iron</keyword>
<dbReference type="Proteomes" id="UP000823823">
    <property type="component" value="Unassembled WGS sequence"/>
</dbReference>
<dbReference type="EMBL" id="DWZH01000087">
    <property type="protein sequence ID" value="HJB11102.1"/>
    <property type="molecule type" value="Genomic_DNA"/>
</dbReference>
<dbReference type="SUPFAM" id="SSF53383">
    <property type="entry name" value="PLP-dependent transferases"/>
    <property type="match status" value="1"/>
</dbReference>
<keyword evidence="6" id="KW-0663">Pyridoxal phosphate</keyword>
<dbReference type="InterPro" id="IPR015424">
    <property type="entry name" value="PyrdxlP-dep_Trfase"/>
</dbReference>
<dbReference type="InterPro" id="IPR016454">
    <property type="entry name" value="Cysteine_dSase"/>
</dbReference>
<dbReference type="InterPro" id="IPR000192">
    <property type="entry name" value="Aminotrans_V_dom"/>
</dbReference>
<feature type="compositionally biased region" description="Gly residues" evidence="11">
    <location>
        <begin position="28"/>
        <end position="48"/>
    </location>
</feature>
<dbReference type="GO" id="GO:0051536">
    <property type="term" value="F:iron-sulfur cluster binding"/>
    <property type="evidence" value="ECO:0007669"/>
    <property type="project" value="UniProtKB-KW"/>
</dbReference>
<evidence type="ECO:0000256" key="3">
    <source>
        <dbReference type="ARBA" id="ARBA00012239"/>
    </source>
</evidence>
<evidence type="ECO:0000256" key="9">
    <source>
        <dbReference type="ARBA" id="ARBA00050776"/>
    </source>
</evidence>
<evidence type="ECO:0000313" key="13">
    <source>
        <dbReference type="EMBL" id="HJB11102.1"/>
    </source>
</evidence>
<evidence type="ECO:0000259" key="12">
    <source>
        <dbReference type="Pfam" id="PF00266"/>
    </source>
</evidence>
<dbReference type="PROSITE" id="PS00595">
    <property type="entry name" value="AA_TRANSFER_CLASS_5"/>
    <property type="match status" value="1"/>
</dbReference>
<organism evidence="13 14">
    <name type="scientific">Candidatus Brachybacterium merdavium</name>
    <dbReference type="NCBI Taxonomy" id="2838513"/>
    <lineage>
        <taxon>Bacteria</taxon>
        <taxon>Bacillati</taxon>
        <taxon>Actinomycetota</taxon>
        <taxon>Actinomycetes</taxon>
        <taxon>Micrococcales</taxon>
        <taxon>Dermabacteraceae</taxon>
        <taxon>Brachybacterium</taxon>
    </lineage>
</organism>
<dbReference type="GO" id="GO:0046872">
    <property type="term" value="F:metal ion binding"/>
    <property type="evidence" value="ECO:0007669"/>
    <property type="project" value="UniProtKB-KW"/>
</dbReference>
<feature type="domain" description="Aminotransferase class V" evidence="12">
    <location>
        <begin position="55"/>
        <end position="421"/>
    </location>
</feature>
<proteinExistence type="inferred from homology"/>
<comment type="catalytic activity">
    <reaction evidence="9">
        <text>(sulfur carrier)-H + L-cysteine = (sulfur carrier)-SH + L-alanine</text>
        <dbReference type="Rhea" id="RHEA:43892"/>
        <dbReference type="Rhea" id="RHEA-COMP:14737"/>
        <dbReference type="Rhea" id="RHEA-COMP:14739"/>
        <dbReference type="ChEBI" id="CHEBI:29917"/>
        <dbReference type="ChEBI" id="CHEBI:35235"/>
        <dbReference type="ChEBI" id="CHEBI:57972"/>
        <dbReference type="ChEBI" id="CHEBI:64428"/>
        <dbReference type="EC" id="2.8.1.7"/>
    </reaction>
</comment>
<dbReference type="InterPro" id="IPR020578">
    <property type="entry name" value="Aminotrans_V_PyrdxlP_BS"/>
</dbReference>
<evidence type="ECO:0000256" key="4">
    <source>
        <dbReference type="ARBA" id="ARBA00022679"/>
    </source>
</evidence>
<name>A0A9D2LE99_9MICO</name>
<gene>
    <name evidence="13" type="ORF">H9786_11345</name>
</gene>
<evidence type="ECO:0000256" key="6">
    <source>
        <dbReference type="ARBA" id="ARBA00022898"/>
    </source>
</evidence>
<keyword evidence="5" id="KW-0479">Metal-binding</keyword>
<evidence type="ECO:0000256" key="5">
    <source>
        <dbReference type="ARBA" id="ARBA00022723"/>
    </source>
</evidence>
<evidence type="ECO:0000256" key="7">
    <source>
        <dbReference type="ARBA" id="ARBA00023004"/>
    </source>
</evidence>
<evidence type="ECO:0000256" key="8">
    <source>
        <dbReference type="ARBA" id="ARBA00023014"/>
    </source>
</evidence>
<dbReference type="EC" id="2.8.1.7" evidence="3"/>
<dbReference type="Pfam" id="PF00266">
    <property type="entry name" value="Aminotran_5"/>
    <property type="match status" value="1"/>
</dbReference>
<dbReference type="InterPro" id="IPR015422">
    <property type="entry name" value="PyrdxlP-dep_Trfase_small"/>
</dbReference>
<evidence type="ECO:0000256" key="10">
    <source>
        <dbReference type="RuleBase" id="RU004504"/>
    </source>
</evidence>
<comment type="similarity">
    <text evidence="2">Belongs to the class-V pyridoxal-phosphate-dependent aminotransferase family. NifS/IscS subfamily.</text>
</comment>
<comment type="cofactor">
    <cofactor evidence="1 10">
        <name>pyridoxal 5'-phosphate</name>
        <dbReference type="ChEBI" id="CHEBI:597326"/>
    </cofactor>
</comment>
<comment type="caution">
    <text evidence="13">The sequence shown here is derived from an EMBL/GenBank/DDBJ whole genome shotgun (WGS) entry which is preliminary data.</text>
</comment>
<keyword evidence="4" id="KW-0808">Transferase</keyword>
<feature type="region of interest" description="Disordered" evidence="11">
    <location>
        <begin position="1"/>
        <end position="49"/>
    </location>
</feature>
<protein>
    <recommendedName>
        <fullName evidence="3">cysteine desulfurase</fullName>
        <ecNumber evidence="3">2.8.1.7</ecNumber>
    </recommendedName>
</protein>
<dbReference type="Gene3D" id="3.40.640.10">
    <property type="entry name" value="Type I PLP-dependent aspartate aminotransferase-like (Major domain)"/>
    <property type="match status" value="1"/>
</dbReference>
<dbReference type="PANTHER" id="PTHR11601">
    <property type="entry name" value="CYSTEINE DESULFURYLASE FAMILY MEMBER"/>
    <property type="match status" value="1"/>
</dbReference>
<reference evidence="13" key="1">
    <citation type="journal article" date="2021" name="PeerJ">
        <title>Extensive microbial diversity within the chicken gut microbiome revealed by metagenomics and culture.</title>
        <authorList>
            <person name="Gilroy R."/>
            <person name="Ravi A."/>
            <person name="Getino M."/>
            <person name="Pursley I."/>
            <person name="Horton D.L."/>
            <person name="Alikhan N.F."/>
            <person name="Baker D."/>
            <person name="Gharbi K."/>
            <person name="Hall N."/>
            <person name="Watson M."/>
            <person name="Adriaenssens E.M."/>
            <person name="Foster-Nyarko E."/>
            <person name="Jarju S."/>
            <person name="Secka A."/>
            <person name="Antonio M."/>
            <person name="Oren A."/>
            <person name="Chaudhuri R.R."/>
            <person name="La Ragione R."/>
            <person name="Hildebrand F."/>
            <person name="Pallen M.J."/>
        </authorList>
    </citation>
    <scope>NUCLEOTIDE SEQUENCE</scope>
    <source>
        <strain evidence="13">ChiHjej13B12-24818</strain>
    </source>
</reference>
<dbReference type="InterPro" id="IPR015421">
    <property type="entry name" value="PyrdxlP-dep_Trfase_major"/>
</dbReference>
<evidence type="ECO:0000256" key="11">
    <source>
        <dbReference type="SAM" id="MobiDB-lite"/>
    </source>
</evidence>
<evidence type="ECO:0000256" key="1">
    <source>
        <dbReference type="ARBA" id="ARBA00001933"/>
    </source>
</evidence>
<dbReference type="AlphaFoldDB" id="A0A9D2LE99"/>
<dbReference type="GO" id="GO:0031071">
    <property type="term" value="F:cysteine desulfurase activity"/>
    <property type="evidence" value="ECO:0007669"/>
    <property type="project" value="UniProtKB-EC"/>
</dbReference>
<accession>A0A9D2LE99</accession>
<evidence type="ECO:0000313" key="14">
    <source>
        <dbReference type="Proteomes" id="UP000823823"/>
    </source>
</evidence>
<dbReference type="PIRSF" id="PIRSF005572">
    <property type="entry name" value="NifS"/>
    <property type="match status" value="1"/>
</dbReference>
<dbReference type="Gene3D" id="3.90.1150.10">
    <property type="entry name" value="Aspartate Aminotransferase, domain 1"/>
    <property type="match status" value="1"/>
</dbReference>
<keyword evidence="8" id="KW-0411">Iron-sulfur</keyword>
<evidence type="ECO:0000256" key="2">
    <source>
        <dbReference type="ARBA" id="ARBA00006490"/>
    </source>
</evidence>
<reference evidence="13" key="2">
    <citation type="submission" date="2021-04" db="EMBL/GenBank/DDBJ databases">
        <authorList>
            <person name="Gilroy R."/>
        </authorList>
    </citation>
    <scope>NUCLEOTIDE SEQUENCE</scope>
    <source>
        <strain evidence="13">ChiHjej13B12-24818</strain>
    </source>
</reference>
<sequence length="440" mass="44898">MVNEQSVTDEPDGGRHATPAPEPLSAGGRSGAAGGQSGSAGGSSGSAGAGQERAYLDHAATTVLRPAAREAFLEASMVWGNPSSVHASGRRSRAVLDDALETIGGLLGVPRSWLIMTSGGTEADNIAVRSLALGARAKDPVRKAVAVAETDHPAVVATARALAEPPNGLAARFLPVDRHGQLLPEQTEEALADGRVSVVSAALVNNETGASQSLASLAAIARPHGTLVHTDAVQGLGLVDLPSWDDVDLMSLSGHKIGAPVGIGALVAKPGVPLAPASTGGGQQRGIRSGTLDGPHAAAFAAALDETLRDRDEHARHLQGLAKMLRRGIAEIDPDARFTLPEEAPQSGHIVHVVFPGADADSLLFLLDERGVDSSAGSACSAGVTQASPVLAAMGLTAEQTRGALRLSLGWTSTERDIEILLRALPESLEKARAVGALFS</sequence>
<dbReference type="PANTHER" id="PTHR11601:SF34">
    <property type="entry name" value="CYSTEINE DESULFURASE"/>
    <property type="match status" value="1"/>
</dbReference>